<dbReference type="EMBL" id="BIMW01000036">
    <property type="protein sequence ID" value="GCE92750.1"/>
    <property type="molecule type" value="Genomic_DNA"/>
</dbReference>
<protein>
    <submittedName>
        <fullName evidence="1">Uncharacterized protein</fullName>
    </submittedName>
</protein>
<organism evidence="1 2">
    <name type="scientific">Limnospira platensis NIES-46</name>
    <dbReference type="NCBI Taxonomy" id="1236695"/>
    <lineage>
        <taxon>Bacteria</taxon>
        <taxon>Bacillati</taxon>
        <taxon>Cyanobacteriota</taxon>
        <taxon>Cyanophyceae</taxon>
        <taxon>Oscillatoriophycideae</taxon>
        <taxon>Oscillatoriales</taxon>
        <taxon>Sirenicapillariaceae</taxon>
        <taxon>Limnospira</taxon>
    </lineage>
</organism>
<proteinExistence type="predicted"/>
<accession>A0A5M3T4E2</accession>
<keyword evidence="2" id="KW-1185">Reference proteome</keyword>
<comment type="caution">
    <text evidence="1">The sequence shown here is derived from an EMBL/GenBank/DDBJ whole genome shotgun (WGS) entry which is preliminary data.</text>
</comment>
<sequence length="38" mass="4272">MSAKAAYLGAELESYHDHDRQIPNFGVMLGLNIPRSLR</sequence>
<dbReference type="Proteomes" id="UP000326169">
    <property type="component" value="Unassembled WGS sequence"/>
</dbReference>
<evidence type="ECO:0000313" key="1">
    <source>
        <dbReference type="EMBL" id="GCE92750.1"/>
    </source>
</evidence>
<name>A0A5M3T4E2_LIMPL</name>
<evidence type="ECO:0000313" key="2">
    <source>
        <dbReference type="Proteomes" id="UP000326169"/>
    </source>
</evidence>
<reference evidence="1 2" key="1">
    <citation type="journal article" date="2019" name="J Genomics">
        <title>The Draft Genome of a Hydrogen-producing Cyanobacterium, Arthrospira platensis NIES-46.</title>
        <authorList>
            <person name="Suzuki S."/>
            <person name="Yamaguchi H."/>
            <person name="Kawachi M."/>
        </authorList>
    </citation>
    <scope>NUCLEOTIDE SEQUENCE [LARGE SCALE GENOMIC DNA]</scope>
    <source>
        <strain evidence="1 2">NIES-46</strain>
    </source>
</reference>
<gene>
    <name evidence="1" type="ORF">NIES46_07910</name>
</gene>